<dbReference type="InterPro" id="IPR052585">
    <property type="entry name" value="Lipid_raft_assoc_Zn_ADH"/>
</dbReference>
<keyword evidence="3" id="KW-1185">Reference proteome</keyword>
<dbReference type="Gene3D" id="3.40.50.720">
    <property type="entry name" value="NAD(P)-binding Rossmann-like Domain"/>
    <property type="match status" value="1"/>
</dbReference>
<evidence type="ECO:0000313" key="3">
    <source>
        <dbReference type="Proteomes" id="UP000730481"/>
    </source>
</evidence>
<dbReference type="OrthoDB" id="3509362at2759"/>
<reference evidence="2" key="1">
    <citation type="journal article" date="2017" name="Mycologia">
        <title>Fusarium algeriense, sp. nov., a novel toxigenic crown rot pathogen of durum wheat from Algeria is nested in the Fusarium burgessii species complex.</title>
        <authorList>
            <person name="Laraba I."/>
            <person name="Keddad A."/>
            <person name="Boureghda H."/>
            <person name="Abdallah N."/>
            <person name="Vaughan M.M."/>
            <person name="Proctor R.H."/>
            <person name="Busman M."/>
            <person name="O'Donnell K."/>
        </authorList>
    </citation>
    <scope>NUCLEOTIDE SEQUENCE</scope>
    <source>
        <strain evidence="2">NRRL 25174</strain>
    </source>
</reference>
<protein>
    <submittedName>
        <fullName evidence="2">Reticulon-4-interacting 1 like mitochondrial</fullName>
    </submittedName>
</protein>
<dbReference type="SUPFAM" id="SSF51735">
    <property type="entry name" value="NAD(P)-binding Rossmann-fold domains"/>
    <property type="match status" value="1"/>
</dbReference>
<proteinExistence type="predicted"/>
<dbReference type="InterPro" id="IPR036291">
    <property type="entry name" value="NAD(P)-bd_dom_sf"/>
</dbReference>
<gene>
    <name evidence="2" type="ORF">FBEOM_4301</name>
</gene>
<dbReference type="GO" id="GO:0016491">
    <property type="term" value="F:oxidoreductase activity"/>
    <property type="evidence" value="ECO:0007669"/>
    <property type="project" value="InterPro"/>
</dbReference>
<evidence type="ECO:0000259" key="1">
    <source>
        <dbReference type="SMART" id="SM00829"/>
    </source>
</evidence>
<dbReference type="EMBL" id="PVQB02000178">
    <property type="protein sequence ID" value="KAF4341762.1"/>
    <property type="molecule type" value="Genomic_DNA"/>
</dbReference>
<dbReference type="PANTHER" id="PTHR43482:SF4">
    <property type="entry name" value="ALCOHOL DEHYDROGENASE, PUTATIVE (AFU_ORTHOLOGUE AFUA_7G06260)-RELATED"/>
    <property type="match status" value="1"/>
</dbReference>
<dbReference type="Pfam" id="PF13602">
    <property type="entry name" value="ADH_zinc_N_2"/>
    <property type="match status" value="1"/>
</dbReference>
<sequence>MKKPEPVNSEILVRVHAAGITGDEVLWGGTYRRPTRIPGHDISGVIAAFGPEYSGPLKIGQEVFAFLTSHHGEGQAEYVACSSEEVALKPASLSHAEAATLPIPVLTAWEILDYADFHSGTRVLVTGASGAVGQQFVQLVKQLADAYVIALASSDNPVTQQLLGKVVDEVIDYKTPNWENTVQNIDVVFDTVGGEVLAKTWETVKADGTIITIGDPAPAWAYGNDEAPESLTYPGVKYKYFIVSPNAQRLGEIVKMFDEGLMKPLAVKTFPFEQAAEAWEDARQRGKTYKVVLEL</sequence>
<dbReference type="CDD" id="cd05289">
    <property type="entry name" value="MDR_like_2"/>
    <property type="match status" value="1"/>
</dbReference>
<feature type="domain" description="Enoyl reductase (ER)" evidence="1">
    <location>
        <begin position="1"/>
        <end position="293"/>
    </location>
</feature>
<dbReference type="AlphaFoldDB" id="A0A9P5AN95"/>
<dbReference type="InterPro" id="IPR020843">
    <property type="entry name" value="ER"/>
</dbReference>
<name>A0A9P5AN95_9HYPO</name>
<dbReference type="PANTHER" id="PTHR43482">
    <property type="entry name" value="PROTEIN AST1-RELATED"/>
    <property type="match status" value="1"/>
</dbReference>
<organism evidence="2 3">
    <name type="scientific">Fusarium beomiforme</name>
    <dbReference type="NCBI Taxonomy" id="44412"/>
    <lineage>
        <taxon>Eukaryota</taxon>
        <taxon>Fungi</taxon>
        <taxon>Dikarya</taxon>
        <taxon>Ascomycota</taxon>
        <taxon>Pezizomycotina</taxon>
        <taxon>Sordariomycetes</taxon>
        <taxon>Hypocreomycetidae</taxon>
        <taxon>Hypocreales</taxon>
        <taxon>Nectriaceae</taxon>
        <taxon>Fusarium</taxon>
        <taxon>Fusarium burgessii species complex</taxon>
    </lineage>
</organism>
<accession>A0A9P5AN95</accession>
<dbReference type="Proteomes" id="UP000730481">
    <property type="component" value="Unassembled WGS sequence"/>
</dbReference>
<dbReference type="InterPro" id="IPR011032">
    <property type="entry name" value="GroES-like_sf"/>
</dbReference>
<dbReference type="SUPFAM" id="SSF50129">
    <property type="entry name" value="GroES-like"/>
    <property type="match status" value="1"/>
</dbReference>
<dbReference type="Gene3D" id="3.90.180.10">
    <property type="entry name" value="Medium-chain alcohol dehydrogenases, catalytic domain"/>
    <property type="match status" value="1"/>
</dbReference>
<reference evidence="2" key="2">
    <citation type="submission" date="2020-02" db="EMBL/GenBank/DDBJ databases">
        <title>Identification and distribution of gene clusters putatively required for synthesis of sphingolipid metabolism inhibitors in phylogenetically diverse species of the filamentous fungus Fusarium.</title>
        <authorList>
            <person name="Kim H.-S."/>
            <person name="Busman M."/>
            <person name="Brown D.W."/>
            <person name="Divon H."/>
            <person name="Uhlig S."/>
            <person name="Proctor R.H."/>
        </authorList>
    </citation>
    <scope>NUCLEOTIDE SEQUENCE</scope>
    <source>
        <strain evidence="2">NRRL 25174</strain>
    </source>
</reference>
<dbReference type="InterPro" id="IPR013154">
    <property type="entry name" value="ADH-like_N"/>
</dbReference>
<dbReference type="SMART" id="SM00829">
    <property type="entry name" value="PKS_ER"/>
    <property type="match status" value="1"/>
</dbReference>
<evidence type="ECO:0000313" key="2">
    <source>
        <dbReference type="EMBL" id="KAF4341762.1"/>
    </source>
</evidence>
<dbReference type="Pfam" id="PF08240">
    <property type="entry name" value="ADH_N"/>
    <property type="match status" value="1"/>
</dbReference>
<comment type="caution">
    <text evidence="2">The sequence shown here is derived from an EMBL/GenBank/DDBJ whole genome shotgun (WGS) entry which is preliminary data.</text>
</comment>